<evidence type="ECO:0000256" key="6">
    <source>
        <dbReference type="ARBA" id="ARBA00023136"/>
    </source>
</evidence>
<dbReference type="CDD" id="cd06225">
    <property type="entry name" value="HAMP"/>
    <property type="match status" value="1"/>
</dbReference>
<dbReference type="InterPro" id="IPR033479">
    <property type="entry name" value="dCache_1"/>
</dbReference>
<evidence type="ECO:0000256" key="2">
    <source>
        <dbReference type="ARBA" id="ARBA00022475"/>
    </source>
</evidence>
<feature type="domain" description="HAMP" evidence="13">
    <location>
        <begin position="305"/>
        <end position="360"/>
    </location>
</feature>
<dbReference type="RefSeq" id="WP_073092666.1">
    <property type="nucleotide sequence ID" value="NZ_FQWY01000029.1"/>
</dbReference>
<evidence type="ECO:0000256" key="1">
    <source>
        <dbReference type="ARBA" id="ARBA00004651"/>
    </source>
</evidence>
<keyword evidence="4 11" id="KW-0812">Transmembrane</keyword>
<evidence type="ECO:0000256" key="9">
    <source>
        <dbReference type="PROSITE-ProRule" id="PRU00284"/>
    </source>
</evidence>
<feature type="domain" description="Methyl-accepting transducer" evidence="12">
    <location>
        <begin position="379"/>
        <end position="636"/>
    </location>
</feature>
<evidence type="ECO:0000259" key="13">
    <source>
        <dbReference type="PROSITE" id="PS50885"/>
    </source>
</evidence>
<dbReference type="CDD" id="cd12912">
    <property type="entry name" value="PDC2_MCP_like"/>
    <property type="match status" value="1"/>
</dbReference>
<sequence length="666" mass="73153">MKSLRTRFIMISTASVLIICLLFGVISITASQKSSLTSAQESMLMLTEQIAQVVKLNIEKQISYLENLAENQIITDETPWEQKVAFMEREAKRLGFKYIGFSDLKGNGFLFNEARTGADISDRSYFQNALKGRPAFSYVVNRGTGTHDLAIAVPVKREGEIIGLLLGFVDGDLLSQIVEEVKFGKTGYVYIGNGEGTAIAHANRDLVLSEFNPIKAAEQKPEFKELAEAVARALSSEKGTAEYTFNNKRVIMGYHGLGNDDRWFVAVAIAKNEIMAHANKLRQTIIILVAFLILFGIALGIITSRRVVGPIIVAMKYSRRLADLDLSQDMPEKYLKRPDEIGDFARAFQELIEKLRTTISGITDASSRVASSSQEMTAVSEQTARTAEEIARTVEEITKGAVSQAQDTEKGALEINALGGVIEENSRNILELVKAVEEVDKLKNEGLETLRTLLAKTEESNQAAGQIFGVIEETNQSAEGIKKASQVIRSIAEQTNLLALNAAIEAARAGEAGRGFAVVAEEVRKLAEESASSIQEIENIIDELSLKTRDAVDAMLEVKKIVEAQTASVDSTREKFEGIAQAVEKTADIISKVNQHEQEMNRKKEQVLEIIQNLSAIAEENAAGTEEAAASVEEQTAAIQEISRASRELAQLAEEMQEEVRKFKLQ</sequence>
<evidence type="ECO:0000256" key="3">
    <source>
        <dbReference type="ARBA" id="ARBA00022500"/>
    </source>
</evidence>
<evidence type="ECO:0000256" key="7">
    <source>
        <dbReference type="ARBA" id="ARBA00023224"/>
    </source>
</evidence>
<comment type="subcellular location">
    <subcellularLocation>
        <location evidence="1">Cell membrane</location>
        <topology evidence="1">Multi-pass membrane protein</topology>
    </subcellularLocation>
</comment>
<dbReference type="Pfam" id="PF00015">
    <property type="entry name" value="MCPsignal"/>
    <property type="match status" value="1"/>
</dbReference>
<dbReference type="PANTHER" id="PTHR32089:SF112">
    <property type="entry name" value="LYSOZYME-LIKE PROTEIN-RELATED"/>
    <property type="match status" value="1"/>
</dbReference>
<gene>
    <name evidence="14" type="ORF">SAMN02745221_01643</name>
</gene>
<dbReference type="InterPro" id="IPR029151">
    <property type="entry name" value="Sensor-like_sf"/>
</dbReference>
<dbReference type="SUPFAM" id="SSF58104">
    <property type="entry name" value="Methyl-accepting chemotaxis protein (MCP) signaling domain"/>
    <property type="match status" value="1"/>
</dbReference>
<dbReference type="PROSITE" id="PS50885">
    <property type="entry name" value="HAMP"/>
    <property type="match status" value="1"/>
</dbReference>
<organism evidence="14 15">
    <name type="scientific">Thermosyntropha lipolytica DSM 11003</name>
    <dbReference type="NCBI Taxonomy" id="1123382"/>
    <lineage>
        <taxon>Bacteria</taxon>
        <taxon>Bacillati</taxon>
        <taxon>Bacillota</taxon>
        <taxon>Clostridia</taxon>
        <taxon>Eubacteriales</taxon>
        <taxon>Syntrophomonadaceae</taxon>
        <taxon>Thermosyntropha</taxon>
    </lineage>
</organism>
<evidence type="ECO:0000256" key="11">
    <source>
        <dbReference type="SAM" id="Phobius"/>
    </source>
</evidence>
<dbReference type="Gene3D" id="3.30.450.20">
    <property type="entry name" value="PAS domain"/>
    <property type="match status" value="1"/>
</dbReference>
<feature type="coiled-coil region" evidence="10">
    <location>
        <begin position="586"/>
        <end position="666"/>
    </location>
</feature>
<keyword evidence="6 11" id="KW-0472">Membrane</keyword>
<feature type="transmembrane region" description="Helical" evidence="11">
    <location>
        <begin position="284"/>
        <end position="302"/>
    </location>
</feature>
<dbReference type="Proteomes" id="UP000242329">
    <property type="component" value="Unassembled WGS sequence"/>
</dbReference>
<name>A0A1M5Q378_9FIRM</name>
<evidence type="ECO:0000313" key="15">
    <source>
        <dbReference type="Proteomes" id="UP000242329"/>
    </source>
</evidence>
<dbReference type="OrthoDB" id="597657at2"/>
<evidence type="ECO:0000256" key="5">
    <source>
        <dbReference type="ARBA" id="ARBA00022989"/>
    </source>
</evidence>
<keyword evidence="15" id="KW-1185">Reference proteome</keyword>
<dbReference type="GO" id="GO:0005886">
    <property type="term" value="C:plasma membrane"/>
    <property type="evidence" value="ECO:0007669"/>
    <property type="project" value="UniProtKB-SubCell"/>
</dbReference>
<dbReference type="GO" id="GO:0007165">
    <property type="term" value="P:signal transduction"/>
    <property type="evidence" value="ECO:0007669"/>
    <property type="project" value="UniProtKB-KW"/>
</dbReference>
<keyword evidence="2" id="KW-1003">Cell membrane</keyword>
<dbReference type="Gene3D" id="1.10.287.950">
    <property type="entry name" value="Methyl-accepting chemotaxis protein"/>
    <property type="match status" value="1"/>
</dbReference>
<dbReference type="EMBL" id="FQWY01000029">
    <property type="protein sequence ID" value="SHH08330.1"/>
    <property type="molecule type" value="Genomic_DNA"/>
</dbReference>
<dbReference type="SMART" id="SM00283">
    <property type="entry name" value="MA"/>
    <property type="match status" value="1"/>
</dbReference>
<keyword evidence="3" id="KW-0145">Chemotaxis</keyword>
<evidence type="ECO:0000256" key="10">
    <source>
        <dbReference type="SAM" id="Coils"/>
    </source>
</evidence>
<dbReference type="InterPro" id="IPR003660">
    <property type="entry name" value="HAMP_dom"/>
</dbReference>
<proteinExistence type="inferred from homology"/>
<evidence type="ECO:0000313" key="14">
    <source>
        <dbReference type="EMBL" id="SHH08330.1"/>
    </source>
</evidence>
<accession>A0A1M5Q378</accession>
<dbReference type="AlphaFoldDB" id="A0A1M5Q378"/>
<dbReference type="Pfam" id="PF02743">
    <property type="entry name" value="dCache_1"/>
    <property type="match status" value="1"/>
</dbReference>
<dbReference type="PANTHER" id="PTHR32089">
    <property type="entry name" value="METHYL-ACCEPTING CHEMOTAXIS PROTEIN MCPB"/>
    <property type="match status" value="1"/>
</dbReference>
<evidence type="ECO:0000259" key="12">
    <source>
        <dbReference type="PROSITE" id="PS50111"/>
    </source>
</evidence>
<evidence type="ECO:0000256" key="8">
    <source>
        <dbReference type="ARBA" id="ARBA00029447"/>
    </source>
</evidence>
<dbReference type="GO" id="GO:0006935">
    <property type="term" value="P:chemotaxis"/>
    <property type="evidence" value="ECO:0007669"/>
    <property type="project" value="UniProtKB-KW"/>
</dbReference>
<evidence type="ECO:0000256" key="4">
    <source>
        <dbReference type="ARBA" id="ARBA00022692"/>
    </source>
</evidence>
<keyword evidence="5 11" id="KW-1133">Transmembrane helix</keyword>
<dbReference type="InterPro" id="IPR004089">
    <property type="entry name" value="MCPsignal_dom"/>
</dbReference>
<comment type="similarity">
    <text evidence="8">Belongs to the methyl-accepting chemotaxis (MCP) protein family.</text>
</comment>
<keyword evidence="10" id="KW-0175">Coiled coil</keyword>
<dbReference type="SMART" id="SM00304">
    <property type="entry name" value="HAMP"/>
    <property type="match status" value="2"/>
</dbReference>
<dbReference type="SUPFAM" id="SSF103190">
    <property type="entry name" value="Sensory domain-like"/>
    <property type="match status" value="1"/>
</dbReference>
<reference evidence="15" key="1">
    <citation type="submission" date="2016-11" db="EMBL/GenBank/DDBJ databases">
        <authorList>
            <person name="Varghese N."/>
            <person name="Submissions S."/>
        </authorList>
    </citation>
    <scope>NUCLEOTIDE SEQUENCE [LARGE SCALE GENOMIC DNA]</scope>
    <source>
        <strain evidence="15">DSM 11003</strain>
    </source>
</reference>
<dbReference type="STRING" id="1123382.SAMN02745221_01643"/>
<dbReference type="PROSITE" id="PS50111">
    <property type="entry name" value="CHEMOTAXIS_TRANSDUC_2"/>
    <property type="match status" value="1"/>
</dbReference>
<protein>
    <submittedName>
        <fullName evidence="14">Methyl-accepting chemotaxis sensory transducer with Cache sensor</fullName>
    </submittedName>
</protein>
<keyword evidence="7 9" id="KW-0807">Transducer</keyword>